<evidence type="ECO:0000259" key="5">
    <source>
        <dbReference type="PROSITE" id="PS00623"/>
    </source>
</evidence>
<dbReference type="Gene3D" id="3.30.560.10">
    <property type="entry name" value="Glucose Oxidase, domain 3"/>
    <property type="match status" value="1"/>
</dbReference>
<reference evidence="8" key="1">
    <citation type="journal article" date="2015" name="Genome Announc.">
        <title>Draft whole-genome sequence of the biocontrol agent Trichoderma harzianum T6776.</title>
        <authorList>
            <person name="Baroncelli R."/>
            <person name="Piaggeschi G."/>
            <person name="Fiorini L."/>
            <person name="Bertolini E."/>
            <person name="Zapparata A."/>
            <person name="Pe M.E."/>
            <person name="Sarrocco S."/>
            <person name="Vannacci G."/>
        </authorList>
    </citation>
    <scope>NUCLEOTIDE SEQUENCE [LARGE SCALE GENOMIC DNA]</scope>
    <source>
        <strain evidence="8">T6776</strain>
    </source>
</reference>
<evidence type="ECO:0000256" key="1">
    <source>
        <dbReference type="ARBA" id="ARBA00010790"/>
    </source>
</evidence>
<comment type="caution">
    <text evidence="7">The sequence shown here is derived from an EMBL/GenBank/DDBJ whole genome shotgun (WGS) entry which is preliminary data.</text>
</comment>
<dbReference type="Gene3D" id="3.50.50.60">
    <property type="entry name" value="FAD/NAD(P)-binding domain"/>
    <property type="match status" value="1"/>
</dbReference>
<dbReference type="PANTHER" id="PTHR11552:SF134">
    <property type="entry name" value="GLUCOSE-METHANOL-CHOLINE OXIDOREDUCTASE N-TERMINAL DOMAIN-CONTAINING PROTEIN"/>
    <property type="match status" value="1"/>
</dbReference>
<keyword evidence="4" id="KW-0285">Flavoprotein</keyword>
<dbReference type="InterPro" id="IPR000172">
    <property type="entry name" value="GMC_OxRdtase_N"/>
</dbReference>
<dbReference type="SUPFAM" id="SSF51905">
    <property type="entry name" value="FAD/NAD(P)-binding domain"/>
    <property type="match status" value="1"/>
</dbReference>
<dbReference type="Pfam" id="PF05199">
    <property type="entry name" value="GMC_oxred_C"/>
    <property type="match status" value="1"/>
</dbReference>
<dbReference type="GO" id="GO:0050660">
    <property type="term" value="F:flavin adenine dinucleotide binding"/>
    <property type="evidence" value="ECO:0007669"/>
    <property type="project" value="InterPro"/>
</dbReference>
<evidence type="ECO:0000256" key="2">
    <source>
        <dbReference type="PIRSR" id="PIRSR000137-1"/>
    </source>
</evidence>
<dbReference type="OMA" id="WLTFQNK"/>
<feature type="domain" description="Glucose-methanol-choline oxidoreductase N-terminal" evidence="6">
    <location>
        <begin position="264"/>
        <end position="278"/>
    </location>
</feature>
<dbReference type="Pfam" id="PF00732">
    <property type="entry name" value="GMC_oxred_N"/>
    <property type="match status" value="1"/>
</dbReference>
<dbReference type="AlphaFoldDB" id="A0A0F9XY48"/>
<feature type="active site" description="Proton donor" evidence="2">
    <location>
        <position position="501"/>
    </location>
</feature>
<dbReference type="EMBL" id="JOKZ01000063">
    <property type="protein sequence ID" value="KKP04948.1"/>
    <property type="molecule type" value="Genomic_DNA"/>
</dbReference>
<evidence type="ECO:0000256" key="4">
    <source>
        <dbReference type="RuleBase" id="RU003968"/>
    </source>
</evidence>
<accession>A0A0F9XY48</accession>
<protein>
    <recommendedName>
        <fullName evidence="5 6">Glucose-methanol-choline oxidoreductase N-terminal domain-containing protein</fullName>
    </recommendedName>
</protein>
<evidence type="ECO:0000313" key="7">
    <source>
        <dbReference type="EMBL" id="KKP04948.1"/>
    </source>
</evidence>
<dbReference type="InterPro" id="IPR036188">
    <property type="entry name" value="FAD/NAD-bd_sf"/>
</dbReference>
<gene>
    <name evidence="7" type="ORF">THAR02_02969</name>
</gene>
<dbReference type="GO" id="GO:0016614">
    <property type="term" value="F:oxidoreductase activity, acting on CH-OH group of donors"/>
    <property type="evidence" value="ECO:0007669"/>
    <property type="project" value="InterPro"/>
</dbReference>
<dbReference type="PROSITE" id="PS00624">
    <property type="entry name" value="GMC_OXRED_2"/>
    <property type="match status" value="1"/>
</dbReference>
<dbReference type="PROSITE" id="PS00623">
    <property type="entry name" value="GMC_OXRED_1"/>
    <property type="match status" value="1"/>
</dbReference>
<dbReference type="InterPro" id="IPR007867">
    <property type="entry name" value="GMC_OxRtase_C"/>
</dbReference>
<sequence length="568" mass="62678">MSEADTRYDFIVVGSGPAGCATANGLSRSAKKPSVLLIEAGDDHTQAHLRVDGQRWTTFTRPSMNTEYKTAPQPNCNNRVIAYDRGRGLGGSSTINFGVWTTGPRDDFDEWAKLVGDPAFAWDSMQNRFKELETFHYDVPTGTNPLSVSSQTNDHGSTGPLHVGYASEWERDIQPLLQTFQNMGYPVNPDHNSGDPLGMSVLINSAHSGLRSVAADLLHPKPDNLTIVTGSAVQRIILDGKKAIGVESNGKHYFATHEVILCAGALDSPKILLHSGIGPADQLSRYHIPVMHNVPAVGQGLRDHAFLNLTVRRNESDNDRRSFYGSQEAMDAAQEQWNQDRTGPWSKYGCENLIGFFKSDSVSSSTEFQNLPPSQKEFLLRETVPHYELLTHFPIHYFIPGFAPENLNYDTLLIFLLNEQSRGEVTLQSADPNVPLKFDPNFLSHPFDERVCIESLRAAMAVIRHPLFAKDSEADIIVPKLAASDDGLLQFWRENMTSAWHMVGTAKMGRLGDRDAVVDANFKVLGISSLRVADNSVLPILPNAHTQSSAYVTGMTCAEKLIAEYQLA</sequence>
<comment type="cofactor">
    <cofactor evidence="3">
        <name>FAD</name>
        <dbReference type="ChEBI" id="CHEBI:57692"/>
    </cofactor>
</comment>
<name>A0A0F9XY48_TRIHA</name>
<feature type="binding site" evidence="3">
    <location>
        <begin position="96"/>
        <end position="99"/>
    </location>
    <ligand>
        <name>FAD</name>
        <dbReference type="ChEBI" id="CHEBI:57692"/>
    </ligand>
</feature>
<keyword evidence="3 4" id="KW-0274">FAD</keyword>
<comment type="similarity">
    <text evidence="1 4">Belongs to the GMC oxidoreductase family.</text>
</comment>
<evidence type="ECO:0000313" key="8">
    <source>
        <dbReference type="Proteomes" id="UP000034112"/>
    </source>
</evidence>
<feature type="binding site" evidence="3">
    <location>
        <begin position="500"/>
        <end position="501"/>
    </location>
    <ligand>
        <name>FAD</name>
        <dbReference type="ChEBI" id="CHEBI:57692"/>
    </ligand>
</feature>
<dbReference type="OrthoDB" id="269227at2759"/>
<dbReference type="SUPFAM" id="SSF54373">
    <property type="entry name" value="FAD-linked reductases, C-terminal domain"/>
    <property type="match status" value="1"/>
</dbReference>
<dbReference type="Proteomes" id="UP000034112">
    <property type="component" value="Unassembled WGS sequence"/>
</dbReference>
<evidence type="ECO:0000256" key="3">
    <source>
        <dbReference type="PIRSR" id="PIRSR000137-2"/>
    </source>
</evidence>
<evidence type="ECO:0000259" key="6">
    <source>
        <dbReference type="PROSITE" id="PS00624"/>
    </source>
</evidence>
<feature type="domain" description="Glucose-methanol-choline oxidoreductase N-terminal" evidence="5">
    <location>
        <begin position="86"/>
        <end position="109"/>
    </location>
</feature>
<feature type="active site" description="Proton acceptor" evidence="2">
    <location>
        <position position="545"/>
    </location>
</feature>
<feature type="binding site" evidence="3">
    <location>
        <position position="233"/>
    </location>
    <ligand>
        <name>FAD</name>
        <dbReference type="ChEBI" id="CHEBI:57692"/>
    </ligand>
</feature>
<dbReference type="PIRSF" id="PIRSF000137">
    <property type="entry name" value="Alcohol_oxidase"/>
    <property type="match status" value="1"/>
</dbReference>
<dbReference type="InterPro" id="IPR012132">
    <property type="entry name" value="GMC_OxRdtase"/>
</dbReference>
<dbReference type="PANTHER" id="PTHR11552">
    <property type="entry name" value="GLUCOSE-METHANOL-CHOLINE GMC OXIDOREDUCTASE"/>
    <property type="match status" value="1"/>
</dbReference>
<organism evidence="7 8">
    <name type="scientific">Trichoderma harzianum</name>
    <name type="common">Hypocrea lixii</name>
    <dbReference type="NCBI Taxonomy" id="5544"/>
    <lineage>
        <taxon>Eukaryota</taxon>
        <taxon>Fungi</taxon>
        <taxon>Dikarya</taxon>
        <taxon>Ascomycota</taxon>
        <taxon>Pezizomycotina</taxon>
        <taxon>Sordariomycetes</taxon>
        <taxon>Hypocreomycetidae</taxon>
        <taxon>Hypocreales</taxon>
        <taxon>Hypocreaceae</taxon>
        <taxon>Trichoderma</taxon>
    </lineage>
</organism>
<proteinExistence type="inferred from homology"/>